<evidence type="ECO:0000256" key="2">
    <source>
        <dbReference type="ARBA" id="ARBA00008685"/>
    </source>
</evidence>
<accession>A0A226DKS4</accession>
<comment type="similarity">
    <text evidence="2">Belongs to the glutamate-gated ion channel (TC 1.A.10.1) family.</text>
</comment>
<dbReference type="AlphaFoldDB" id="A0A226DKS4"/>
<dbReference type="Proteomes" id="UP000198287">
    <property type="component" value="Unassembled WGS sequence"/>
</dbReference>
<evidence type="ECO:0000256" key="10">
    <source>
        <dbReference type="SAM" id="SignalP"/>
    </source>
</evidence>
<evidence type="ECO:0000256" key="1">
    <source>
        <dbReference type="ARBA" id="ARBA00004651"/>
    </source>
</evidence>
<evidence type="ECO:0000256" key="4">
    <source>
        <dbReference type="ARBA" id="ARBA00022692"/>
    </source>
</evidence>
<dbReference type="GO" id="GO:0015276">
    <property type="term" value="F:ligand-gated monoatomic ion channel activity"/>
    <property type="evidence" value="ECO:0007669"/>
    <property type="project" value="InterPro"/>
</dbReference>
<dbReference type="Gene3D" id="1.10.287.70">
    <property type="match status" value="1"/>
</dbReference>
<dbReference type="Pfam" id="PF00060">
    <property type="entry name" value="Lig_chan"/>
    <property type="match status" value="1"/>
</dbReference>
<comment type="caution">
    <text evidence="12">The sequence shown here is derived from an EMBL/GenBank/DDBJ whole genome shotgun (WGS) entry which is preliminary data.</text>
</comment>
<dbReference type="EMBL" id="LNIX01000019">
    <property type="protein sequence ID" value="OXA44806.1"/>
    <property type="molecule type" value="Genomic_DNA"/>
</dbReference>
<sequence>MWVILILTCFHHPFPMGEGSVITTKAETFLVDLAVHRYPECALFFVRQSGESEIGNNLLSSVVKRLKTSPSYNAVYSTSLSNLSSIKFSTEVTNWNRRGHICKIIVIVVDHFRSDFLQGVKRSISPTYLPMVKKDLDYWIWITPQPSQLENLLLSNYLPAKTKYKLGLSFTPSGDLIIKSVCFFCNEGLPQIIDFSPEGTPSFNYFPDFVRNLMGKTLRISFSAIKARLEVNPPYVGVNNAHRGMLKALFHEFLMIKLNFTYNMFLSTGTDGGYGGGSGLQLPNGTWIVDLLDDFTFLGTVGDVISGKADVGILAVNTVDRNREVSFTNSNFDRVYLHFVTARGARIFSPATLLWSFDFVMWTCIGASTLLAFTVFKLISKSMEVLGIDNTETRGVTRKENWGIRHQLFFVMSSYLHQACVLPTYTPLRCFAAKWLFFVLVVTTVYRSKMVSLLAFPVMEKIPTTIAELVDSDYTIGFIKHGDAAMSMLAASTDPAYMKLVKVMEIITGNGLECLERVMERKYACFAYTMATNYLQYGNLSDSDIRKLVYAPEKIFVDAFDACLSWARPFHLGDLFEAHDMQVTVRLAKRAWWMATNQTDKLEHSDPDESDDLTLKHIAGAFYGLGACLVFCCVVFVQELVAVTIVYNGVLG</sequence>
<dbReference type="GO" id="GO:0050906">
    <property type="term" value="P:detection of stimulus involved in sensory perception"/>
    <property type="evidence" value="ECO:0007669"/>
    <property type="project" value="UniProtKB-ARBA"/>
</dbReference>
<comment type="subcellular location">
    <subcellularLocation>
        <location evidence="1">Cell membrane</location>
        <topology evidence="1">Multi-pass membrane protein</topology>
    </subcellularLocation>
</comment>
<feature type="transmembrane region" description="Helical" evidence="9">
    <location>
        <begin position="622"/>
        <end position="647"/>
    </location>
</feature>
<evidence type="ECO:0000256" key="5">
    <source>
        <dbReference type="ARBA" id="ARBA00022989"/>
    </source>
</evidence>
<dbReference type="PANTHER" id="PTHR42643:SF38">
    <property type="entry name" value="IONOTROPIC RECEPTOR 100A"/>
    <property type="match status" value="1"/>
</dbReference>
<feature type="transmembrane region" description="Helical" evidence="9">
    <location>
        <begin position="353"/>
        <end position="376"/>
    </location>
</feature>
<dbReference type="PANTHER" id="PTHR42643">
    <property type="entry name" value="IONOTROPIC RECEPTOR 20A-RELATED"/>
    <property type="match status" value="1"/>
</dbReference>
<feature type="domain" description="Ionotropic glutamate receptor C-terminal" evidence="11">
    <location>
        <begin position="361"/>
        <end position="627"/>
    </location>
</feature>
<evidence type="ECO:0000313" key="12">
    <source>
        <dbReference type="EMBL" id="OXA44806.1"/>
    </source>
</evidence>
<keyword evidence="4 9" id="KW-0812">Transmembrane</keyword>
<evidence type="ECO:0000313" key="13">
    <source>
        <dbReference type="Proteomes" id="UP000198287"/>
    </source>
</evidence>
<protein>
    <submittedName>
        <fullName evidence="12">Glutamate receptor ionotropic, delta-2</fullName>
    </submittedName>
</protein>
<keyword evidence="3" id="KW-1003">Cell membrane</keyword>
<proteinExistence type="inferred from homology"/>
<feature type="signal peptide" evidence="10">
    <location>
        <begin position="1"/>
        <end position="19"/>
    </location>
</feature>
<reference evidence="12 13" key="1">
    <citation type="submission" date="2015-12" db="EMBL/GenBank/DDBJ databases">
        <title>The genome of Folsomia candida.</title>
        <authorList>
            <person name="Faddeeva A."/>
            <person name="Derks M.F."/>
            <person name="Anvar Y."/>
            <person name="Smit S."/>
            <person name="Van Straalen N."/>
            <person name="Roelofs D."/>
        </authorList>
    </citation>
    <scope>NUCLEOTIDE SEQUENCE [LARGE SCALE GENOMIC DNA]</scope>
    <source>
        <strain evidence="12 13">VU population</strain>
        <tissue evidence="12">Whole body</tissue>
    </source>
</reference>
<evidence type="ECO:0000259" key="11">
    <source>
        <dbReference type="Pfam" id="PF00060"/>
    </source>
</evidence>
<dbReference type="GO" id="GO:0005886">
    <property type="term" value="C:plasma membrane"/>
    <property type="evidence" value="ECO:0007669"/>
    <property type="project" value="UniProtKB-SubCell"/>
</dbReference>
<keyword evidence="8" id="KW-0325">Glycoprotein</keyword>
<keyword evidence="13" id="KW-1185">Reference proteome</keyword>
<evidence type="ECO:0000256" key="3">
    <source>
        <dbReference type="ARBA" id="ARBA00022475"/>
    </source>
</evidence>
<organism evidence="12 13">
    <name type="scientific">Folsomia candida</name>
    <name type="common">Springtail</name>
    <dbReference type="NCBI Taxonomy" id="158441"/>
    <lineage>
        <taxon>Eukaryota</taxon>
        <taxon>Metazoa</taxon>
        <taxon>Ecdysozoa</taxon>
        <taxon>Arthropoda</taxon>
        <taxon>Hexapoda</taxon>
        <taxon>Collembola</taxon>
        <taxon>Entomobryomorpha</taxon>
        <taxon>Isotomoidea</taxon>
        <taxon>Isotomidae</taxon>
        <taxon>Proisotominae</taxon>
        <taxon>Folsomia</taxon>
    </lineage>
</organism>
<dbReference type="InterPro" id="IPR001320">
    <property type="entry name" value="Iontro_rcpt_C"/>
</dbReference>
<evidence type="ECO:0000256" key="7">
    <source>
        <dbReference type="ARBA" id="ARBA00023170"/>
    </source>
</evidence>
<evidence type="ECO:0000256" key="8">
    <source>
        <dbReference type="ARBA" id="ARBA00023180"/>
    </source>
</evidence>
<name>A0A226DKS4_FOLCA</name>
<evidence type="ECO:0000256" key="9">
    <source>
        <dbReference type="SAM" id="Phobius"/>
    </source>
</evidence>
<gene>
    <name evidence="12" type="ORF">Fcan01_21018</name>
</gene>
<evidence type="ECO:0000256" key="6">
    <source>
        <dbReference type="ARBA" id="ARBA00023136"/>
    </source>
</evidence>
<keyword evidence="5 9" id="KW-1133">Transmembrane helix</keyword>
<dbReference type="SUPFAM" id="SSF53850">
    <property type="entry name" value="Periplasmic binding protein-like II"/>
    <property type="match status" value="1"/>
</dbReference>
<dbReference type="OrthoDB" id="6506757at2759"/>
<keyword evidence="10" id="KW-0732">Signal</keyword>
<dbReference type="Gene3D" id="3.40.190.10">
    <property type="entry name" value="Periplasmic binding protein-like II"/>
    <property type="match status" value="1"/>
</dbReference>
<feature type="chain" id="PRO_5013325141" evidence="10">
    <location>
        <begin position="20"/>
        <end position="652"/>
    </location>
</feature>
<keyword evidence="6 9" id="KW-0472">Membrane</keyword>
<keyword evidence="7 12" id="KW-0675">Receptor</keyword>
<dbReference type="InterPro" id="IPR052192">
    <property type="entry name" value="Insect_Ionotropic_Sensory_Rcpt"/>
</dbReference>